<keyword evidence="3 5" id="KW-0378">Hydrolase</keyword>
<dbReference type="PANTHER" id="PTHR43142:SF1">
    <property type="entry name" value="CARBOXYLIC ESTER HYDROLASE"/>
    <property type="match status" value="1"/>
</dbReference>
<evidence type="ECO:0000256" key="5">
    <source>
        <dbReference type="RuleBase" id="RU361235"/>
    </source>
</evidence>
<dbReference type="Pfam" id="PF00135">
    <property type="entry name" value="COesterase"/>
    <property type="match status" value="1"/>
</dbReference>
<dbReference type="InterPro" id="IPR002018">
    <property type="entry name" value="CarbesteraseB"/>
</dbReference>
<dbReference type="EC" id="3.1.1.-" evidence="5"/>
<sequence>MVYIHGGGYFAGSSSKYPPYALMNEDIVMVVIQYRLGVLGFLSTEDEIIPGNFGLKDQTEALRWVSRNIRHFGGDPESVTLFGESAGAASVHYQILTPKSDGLFVRAILQSGSAMCPWSLGAAHRQVAQHTSKLFNCPTHSSQEILECLQSAPGDKLVQAILEYFEWLMLPLVFGPRVDGDYLPAEPDEMMRAGTHKKMDVISGITSHEGGLHCLLLYSKEEVRRALVEDFSSVGPVAMDFGSRDQSPLPSARTIFNYYLGDAQVNVANADSVVKMFTDRHFAHCHDLQSIYFARNSDTHRVFRYELEYRGQRSATELFDLGNIAQNWVTHVDDLFYLFTGRDIWLPLTKPSDLKLRNIFTKMWTNFAATGNPTPDESLGFTWESSTEENFHYLSLSPSPEMKPDNRKEVRQFFATLPTRQNRILGSGKHPDEGTYLSSAEILIRSGRAIREFFLTLPTHQNEILEDDSSPPELLTQPPSSGAPSSFETEDTLDIEPKTHLKPRKLPREEL</sequence>
<keyword evidence="2" id="KW-0719">Serine esterase</keyword>
<dbReference type="EMBL" id="JAXCGZ010020975">
    <property type="protein sequence ID" value="KAK7063017.1"/>
    <property type="molecule type" value="Genomic_DNA"/>
</dbReference>
<evidence type="ECO:0000256" key="4">
    <source>
        <dbReference type="ARBA" id="ARBA00023180"/>
    </source>
</evidence>
<evidence type="ECO:0000256" key="2">
    <source>
        <dbReference type="ARBA" id="ARBA00022487"/>
    </source>
</evidence>
<dbReference type="Gene3D" id="3.40.50.1820">
    <property type="entry name" value="alpha/beta hydrolase"/>
    <property type="match status" value="1"/>
</dbReference>
<dbReference type="Proteomes" id="UP001381693">
    <property type="component" value="Unassembled WGS sequence"/>
</dbReference>
<dbReference type="InterPro" id="IPR029058">
    <property type="entry name" value="AB_hydrolase_fold"/>
</dbReference>
<evidence type="ECO:0000313" key="9">
    <source>
        <dbReference type="Proteomes" id="UP001381693"/>
    </source>
</evidence>
<dbReference type="SUPFAM" id="SSF53474">
    <property type="entry name" value="alpha/beta-Hydrolases"/>
    <property type="match status" value="1"/>
</dbReference>
<proteinExistence type="inferred from homology"/>
<feature type="domain" description="Carboxylesterase type B" evidence="7">
    <location>
        <begin position="1"/>
        <end position="410"/>
    </location>
</feature>
<keyword evidence="9" id="KW-1185">Reference proteome</keyword>
<feature type="compositionally biased region" description="Polar residues" evidence="6">
    <location>
        <begin position="477"/>
        <end position="487"/>
    </location>
</feature>
<dbReference type="PROSITE" id="PS00122">
    <property type="entry name" value="CARBOXYLESTERASE_B_1"/>
    <property type="match status" value="1"/>
</dbReference>
<reference evidence="8 9" key="1">
    <citation type="submission" date="2023-11" db="EMBL/GenBank/DDBJ databases">
        <title>Halocaridina rubra genome assembly.</title>
        <authorList>
            <person name="Smith C."/>
        </authorList>
    </citation>
    <scope>NUCLEOTIDE SEQUENCE [LARGE SCALE GENOMIC DNA]</scope>
    <source>
        <strain evidence="8">EP-1</strain>
        <tissue evidence="8">Whole</tissue>
    </source>
</reference>
<organism evidence="8 9">
    <name type="scientific">Halocaridina rubra</name>
    <name type="common">Hawaiian red shrimp</name>
    <dbReference type="NCBI Taxonomy" id="373956"/>
    <lineage>
        <taxon>Eukaryota</taxon>
        <taxon>Metazoa</taxon>
        <taxon>Ecdysozoa</taxon>
        <taxon>Arthropoda</taxon>
        <taxon>Crustacea</taxon>
        <taxon>Multicrustacea</taxon>
        <taxon>Malacostraca</taxon>
        <taxon>Eumalacostraca</taxon>
        <taxon>Eucarida</taxon>
        <taxon>Decapoda</taxon>
        <taxon>Pleocyemata</taxon>
        <taxon>Caridea</taxon>
        <taxon>Atyoidea</taxon>
        <taxon>Atyidae</taxon>
        <taxon>Halocaridina</taxon>
    </lineage>
</organism>
<comment type="similarity">
    <text evidence="1 5">Belongs to the type-B carboxylesterase/lipase family.</text>
</comment>
<evidence type="ECO:0000313" key="8">
    <source>
        <dbReference type="EMBL" id="KAK7063017.1"/>
    </source>
</evidence>
<evidence type="ECO:0000256" key="3">
    <source>
        <dbReference type="ARBA" id="ARBA00022801"/>
    </source>
</evidence>
<evidence type="ECO:0000256" key="1">
    <source>
        <dbReference type="ARBA" id="ARBA00005964"/>
    </source>
</evidence>
<accession>A0AAN8WEF4</accession>
<dbReference type="AlphaFoldDB" id="A0AAN8WEF4"/>
<dbReference type="GO" id="GO:0052689">
    <property type="term" value="F:carboxylic ester hydrolase activity"/>
    <property type="evidence" value="ECO:0007669"/>
    <property type="project" value="UniProtKB-KW"/>
</dbReference>
<keyword evidence="4" id="KW-0325">Glycoprotein</keyword>
<dbReference type="PANTHER" id="PTHR43142">
    <property type="entry name" value="CARBOXYLIC ESTER HYDROLASE"/>
    <property type="match status" value="1"/>
</dbReference>
<comment type="caution">
    <text evidence="8">The sequence shown here is derived from an EMBL/GenBank/DDBJ whole genome shotgun (WGS) entry which is preliminary data.</text>
</comment>
<evidence type="ECO:0000256" key="6">
    <source>
        <dbReference type="SAM" id="MobiDB-lite"/>
    </source>
</evidence>
<evidence type="ECO:0000259" key="7">
    <source>
        <dbReference type="Pfam" id="PF00135"/>
    </source>
</evidence>
<dbReference type="InterPro" id="IPR019826">
    <property type="entry name" value="Carboxylesterase_B_AS"/>
</dbReference>
<protein>
    <recommendedName>
        <fullName evidence="5">Carboxylic ester hydrolase</fullName>
        <ecNumber evidence="5">3.1.1.-</ecNumber>
    </recommendedName>
</protein>
<feature type="region of interest" description="Disordered" evidence="6">
    <location>
        <begin position="462"/>
        <end position="511"/>
    </location>
</feature>
<name>A0AAN8WEF4_HALRR</name>
<gene>
    <name evidence="8" type="primary">CES5A_6</name>
    <name evidence="8" type="ORF">SK128_006044</name>
</gene>